<proteinExistence type="predicted"/>
<evidence type="ECO:0008006" key="4">
    <source>
        <dbReference type="Google" id="ProtNLM"/>
    </source>
</evidence>
<evidence type="ECO:0000313" key="3">
    <source>
        <dbReference type="Proteomes" id="UP000029085"/>
    </source>
</evidence>
<reference evidence="3" key="1">
    <citation type="submission" date="2013-08" db="EMBL/GenBank/DDBJ databases">
        <title>Genome sequencing of Arenimonas donghaensis.</title>
        <authorList>
            <person name="Chen F."/>
            <person name="Wang G."/>
        </authorList>
    </citation>
    <scope>NUCLEOTIDE SEQUENCE [LARGE SCALE GENOMIC DNA]</scope>
    <source>
        <strain evidence="3">HO3-R19</strain>
    </source>
</reference>
<reference evidence="2 3" key="2">
    <citation type="journal article" date="2015" name="Stand. Genomic Sci.">
        <title>High quality draft genomic sequence of Arenimonas donghaensis DSM 18148(T).</title>
        <authorList>
            <person name="Chen F."/>
            <person name="Wang H."/>
            <person name="Cao Y."/>
            <person name="Li X."/>
            <person name="Wang G."/>
        </authorList>
    </citation>
    <scope>NUCLEOTIDE SEQUENCE [LARGE SCALE GENOMIC DNA]</scope>
    <source>
        <strain evidence="2 3">HO3-R19</strain>
    </source>
</reference>
<evidence type="ECO:0000313" key="2">
    <source>
        <dbReference type="EMBL" id="KFL37067.1"/>
    </source>
</evidence>
<feature type="transmembrane region" description="Helical" evidence="1">
    <location>
        <begin position="12"/>
        <end position="30"/>
    </location>
</feature>
<keyword evidence="1" id="KW-0472">Membrane</keyword>
<organism evidence="2 3">
    <name type="scientific">Arenimonas donghaensis DSM 18148 = HO3-R19</name>
    <dbReference type="NCBI Taxonomy" id="1121014"/>
    <lineage>
        <taxon>Bacteria</taxon>
        <taxon>Pseudomonadati</taxon>
        <taxon>Pseudomonadota</taxon>
        <taxon>Gammaproteobacteria</taxon>
        <taxon>Lysobacterales</taxon>
        <taxon>Lysobacteraceae</taxon>
        <taxon>Arenimonas</taxon>
    </lineage>
</organism>
<sequence length="197" mass="21973">MSRSRGFTLLEALVTLVIVALIVTLLMQALHQSLDLRVRLLRHQSEARVSSLQEHWFRESVAGAMADLPDAFGRMEGRADSLVLVTLQPVGTRGVARVRWWLEPVDGGHALHYADPEWEDITVMPGPLDEARFEYLAPGGEWTDRFIPEANDSIVLPRMVRLRALTADGSVDWMVPLLADPRLPILLRPLDPGTVGL</sequence>
<evidence type="ECO:0000256" key="1">
    <source>
        <dbReference type="SAM" id="Phobius"/>
    </source>
</evidence>
<accession>A0A087MJL4</accession>
<gene>
    <name evidence="2" type="ORF">N788_11110</name>
</gene>
<dbReference type="OrthoDB" id="6059355at2"/>
<protein>
    <recommendedName>
        <fullName evidence="4">Type II secretion system protein J</fullName>
    </recommendedName>
</protein>
<dbReference type="Pfam" id="PF07963">
    <property type="entry name" value="N_methyl"/>
    <property type="match status" value="1"/>
</dbReference>
<dbReference type="RefSeq" id="WP_034221848.1">
    <property type="nucleotide sequence ID" value="NZ_AVCJ01000007.1"/>
</dbReference>
<dbReference type="AlphaFoldDB" id="A0A087MJL4"/>
<dbReference type="PATRIC" id="fig|1121014.3.peg.977"/>
<dbReference type="Proteomes" id="UP000029085">
    <property type="component" value="Unassembled WGS sequence"/>
</dbReference>
<dbReference type="PROSITE" id="PS00409">
    <property type="entry name" value="PROKAR_NTER_METHYL"/>
    <property type="match status" value="1"/>
</dbReference>
<dbReference type="STRING" id="1121014.N788_11110"/>
<dbReference type="EMBL" id="AVCJ01000007">
    <property type="protein sequence ID" value="KFL37067.1"/>
    <property type="molecule type" value="Genomic_DNA"/>
</dbReference>
<keyword evidence="3" id="KW-1185">Reference proteome</keyword>
<keyword evidence="1" id="KW-1133">Transmembrane helix</keyword>
<dbReference type="NCBIfam" id="TIGR02532">
    <property type="entry name" value="IV_pilin_GFxxxE"/>
    <property type="match status" value="1"/>
</dbReference>
<dbReference type="InterPro" id="IPR012902">
    <property type="entry name" value="N_methyl_site"/>
</dbReference>
<comment type="caution">
    <text evidence="2">The sequence shown here is derived from an EMBL/GenBank/DDBJ whole genome shotgun (WGS) entry which is preliminary data.</text>
</comment>
<name>A0A087MJL4_9GAMM</name>
<keyword evidence="1" id="KW-0812">Transmembrane</keyword>